<evidence type="ECO:0000313" key="1">
    <source>
        <dbReference type="EMBL" id="OLF14392.1"/>
    </source>
</evidence>
<comment type="caution">
    <text evidence="1">The sequence shown here is derived from an EMBL/GenBank/DDBJ whole genome shotgun (WGS) entry which is preliminary data.</text>
</comment>
<sequence>MSACCLTLVACGGEPPGGSETPPLGGSRLLLALDRVAATEDTRAWVTFDDTAALVELAGAEPGVDEGGHGSLRGYGAANLAPYVTVIEEQPGIALLDADFTVSAGQPPHLVGLVAGGQDGTRISEGLTGLGWTREEQTLVAPALGEVDDARFASLTLQLAKARAEGSDLVYGGVGADLARIGEPTGETLADDPRTRALSDCLGDVVVAAVATPNLRATPQPTAVAVGVRAPSANTDTPHAVVCTSWSSESDAEKHHSLLDKAMSDGASGATREPWSDLFADVTTDNLGGDQHVVSWDADTPGKPPTLVMNMLSKVDLPGFPCQGRMTPEMARELGDYC</sequence>
<keyword evidence="2" id="KW-1185">Reference proteome</keyword>
<name>A0A7Z1B1T9_9PSEU</name>
<organism evidence="1 2">
    <name type="scientific">Actinophytocola xinjiangensis</name>
    <dbReference type="NCBI Taxonomy" id="485602"/>
    <lineage>
        <taxon>Bacteria</taxon>
        <taxon>Bacillati</taxon>
        <taxon>Actinomycetota</taxon>
        <taxon>Actinomycetes</taxon>
        <taxon>Pseudonocardiales</taxon>
        <taxon>Pseudonocardiaceae</taxon>
    </lineage>
</organism>
<dbReference type="AlphaFoldDB" id="A0A7Z1B1T9"/>
<dbReference type="EMBL" id="MSIF01000001">
    <property type="protein sequence ID" value="OLF14392.1"/>
    <property type="molecule type" value="Genomic_DNA"/>
</dbReference>
<dbReference type="Proteomes" id="UP000185696">
    <property type="component" value="Unassembled WGS sequence"/>
</dbReference>
<protein>
    <submittedName>
        <fullName evidence="1">Uncharacterized protein</fullName>
    </submittedName>
</protein>
<proteinExistence type="predicted"/>
<evidence type="ECO:0000313" key="2">
    <source>
        <dbReference type="Proteomes" id="UP000185696"/>
    </source>
</evidence>
<gene>
    <name evidence="1" type="ORF">BLA60_04515</name>
</gene>
<reference evidence="1 2" key="1">
    <citation type="submission" date="2016-12" db="EMBL/GenBank/DDBJ databases">
        <title>The draft genome sequence of Actinophytocola xinjiangensis.</title>
        <authorList>
            <person name="Wang W."/>
            <person name="Yuan L."/>
        </authorList>
    </citation>
    <scope>NUCLEOTIDE SEQUENCE [LARGE SCALE GENOMIC DNA]</scope>
    <source>
        <strain evidence="1 2">CGMCC 4.4663</strain>
    </source>
</reference>
<accession>A0A7Z1B1T9</accession>